<proteinExistence type="predicted"/>
<evidence type="ECO:0000313" key="1">
    <source>
        <dbReference type="EMBL" id="DAF52151.1"/>
    </source>
</evidence>
<organism evidence="1">
    <name type="scientific">Myoviridae sp. ctPoO4</name>
    <dbReference type="NCBI Taxonomy" id="2827685"/>
    <lineage>
        <taxon>Viruses</taxon>
        <taxon>Duplodnaviria</taxon>
        <taxon>Heunggongvirae</taxon>
        <taxon>Uroviricota</taxon>
        <taxon>Caudoviricetes</taxon>
    </lineage>
</organism>
<name>A0A8S5SN92_9CAUD</name>
<sequence length="93" mass="10986">MKTKVNYLRKYNYTNTYSQTINVICSEKEFISMKEVVKQYINSGHTYSCCAKPITVGTNYLTYNMLHKLAFNFWGNNKRVKTDRNTILNIKIQ</sequence>
<reference evidence="1" key="1">
    <citation type="journal article" date="2021" name="Proc. Natl. Acad. Sci. U.S.A.">
        <title>A Catalog of Tens of Thousands of Viruses from Human Metagenomes Reveals Hidden Associations with Chronic Diseases.</title>
        <authorList>
            <person name="Tisza M.J."/>
            <person name="Buck C.B."/>
        </authorList>
    </citation>
    <scope>NUCLEOTIDE SEQUENCE</scope>
    <source>
        <strain evidence="1">CtPoO4</strain>
    </source>
</reference>
<dbReference type="EMBL" id="BK032629">
    <property type="protein sequence ID" value="DAF52151.1"/>
    <property type="molecule type" value="Genomic_DNA"/>
</dbReference>
<protein>
    <submittedName>
        <fullName evidence="1">Uncharacterized protein</fullName>
    </submittedName>
</protein>
<accession>A0A8S5SN92</accession>